<reference evidence="3" key="1">
    <citation type="journal article" date="2023" name="bioRxiv">
        <title>Complete genome of the Medicago anthracnose fungus, Colletotrichum destructivum, reveals a mini-chromosome-like region within a core chromosome.</title>
        <authorList>
            <person name="Lapalu N."/>
            <person name="Simon A."/>
            <person name="Lu A."/>
            <person name="Plaumann P.-L."/>
            <person name="Amselem J."/>
            <person name="Pigne S."/>
            <person name="Auger A."/>
            <person name="Koch C."/>
            <person name="Dallery J.-F."/>
            <person name="O'Connell R.J."/>
        </authorList>
    </citation>
    <scope>NUCLEOTIDE SEQUENCE [LARGE SCALE GENOMIC DNA]</scope>
    <source>
        <strain evidence="3">CBS 520.97</strain>
    </source>
</reference>
<keyword evidence="3" id="KW-1185">Reference proteome</keyword>
<dbReference type="GeneID" id="87944251"/>
<gene>
    <name evidence="2" type="ORF">CDEST_07748</name>
</gene>
<feature type="region of interest" description="Disordered" evidence="1">
    <location>
        <begin position="62"/>
        <end position="96"/>
    </location>
</feature>
<protein>
    <submittedName>
        <fullName evidence="2">Uncharacterized protein</fullName>
    </submittedName>
</protein>
<dbReference type="EMBL" id="CP137309">
    <property type="protein sequence ID" value="WQF82734.1"/>
    <property type="molecule type" value="Genomic_DNA"/>
</dbReference>
<proteinExistence type="predicted"/>
<dbReference type="RefSeq" id="XP_062779958.1">
    <property type="nucleotide sequence ID" value="XM_062923907.1"/>
</dbReference>
<accession>A0AAX4IIS9</accession>
<dbReference type="Proteomes" id="UP001322277">
    <property type="component" value="Chromosome 5"/>
</dbReference>
<evidence type="ECO:0000313" key="3">
    <source>
        <dbReference type="Proteomes" id="UP001322277"/>
    </source>
</evidence>
<name>A0AAX4IIS9_9PEZI</name>
<dbReference type="KEGG" id="cdet:87944251"/>
<dbReference type="AlphaFoldDB" id="A0AAX4IIS9"/>
<organism evidence="2 3">
    <name type="scientific">Colletotrichum destructivum</name>
    <dbReference type="NCBI Taxonomy" id="34406"/>
    <lineage>
        <taxon>Eukaryota</taxon>
        <taxon>Fungi</taxon>
        <taxon>Dikarya</taxon>
        <taxon>Ascomycota</taxon>
        <taxon>Pezizomycotina</taxon>
        <taxon>Sordariomycetes</taxon>
        <taxon>Hypocreomycetidae</taxon>
        <taxon>Glomerellales</taxon>
        <taxon>Glomerellaceae</taxon>
        <taxon>Colletotrichum</taxon>
        <taxon>Colletotrichum destructivum species complex</taxon>
    </lineage>
</organism>
<evidence type="ECO:0000256" key="1">
    <source>
        <dbReference type="SAM" id="MobiDB-lite"/>
    </source>
</evidence>
<evidence type="ECO:0000313" key="2">
    <source>
        <dbReference type="EMBL" id="WQF82734.1"/>
    </source>
</evidence>
<sequence length="96" mass="10629">MSFAPYIQTPEAELAVLSMVHLEEFPELPMPDHDRWPPLSEPPTLVDEDSLTTALIKTVWGTRPPCLSTRPVQGASPRPKPPKISNRVPPPLALDL</sequence>